<dbReference type="EMBL" id="JAHRIP010077266">
    <property type="protein sequence ID" value="MEQ2311661.1"/>
    <property type="molecule type" value="Genomic_DNA"/>
</dbReference>
<organism evidence="5 6">
    <name type="scientific">Ameca splendens</name>
    <dbReference type="NCBI Taxonomy" id="208324"/>
    <lineage>
        <taxon>Eukaryota</taxon>
        <taxon>Metazoa</taxon>
        <taxon>Chordata</taxon>
        <taxon>Craniata</taxon>
        <taxon>Vertebrata</taxon>
        <taxon>Euteleostomi</taxon>
        <taxon>Actinopterygii</taxon>
        <taxon>Neopterygii</taxon>
        <taxon>Teleostei</taxon>
        <taxon>Neoteleostei</taxon>
        <taxon>Acanthomorphata</taxon>
        <taxon>Ovalentaria</taxon>
        <taxon>Atherinomorphae</taxon>
        <taxon>Cyprinodontiformes</taxon>
        <taxon>Goodeidae</taxon>
        <taxon>Ameca</taxon>
    </lineage>
</organism>
<feature type="region of interest" description="Disordered" evidence="3">
    <location>
        <begin position="139"/>
        <end position="158"/>
    </location>
</feature>
<evidence type="ECO:0000313" key="6">
    <source>
        <dbReference type="Proteomes" id="UP001469553"/>
    </source>
</evidence>
<feature type="domain" description="SH2" evidence="4">
    <location>
        <begin position="361"/>
        <end position="399"/>
    </location>
</feature>
<keyword evidence="1 2" id="KW-0727">SH2 domain</keyword>
<feature type="compositionally biased region" description="Basic residues" evidence="3">
    <location>
        <begin position="310"/>
        <end position="324"/>
    </location>
</feature>
<gene>
    <name evidence="5" type="ORF">AMECASPLE_022636</name>
</gene>
<feature type="compositionally biased region" description="Polar residues" evidence="3">
    <location>
        <begin position="139"/>
        <end position="148"/>
    </location>
</feature>
<comment type="caution">
    <text evidence="5">The sequence shown here is derived from an EMBL/GenBank/DDBJ whole genome shotgun (WGS) entry which is preliminary data.</text>
</comment>
<dbReference type="PANTHER" id="PTHR15127">
    <property type="entry name" value="HEAVYWEIGHT, ISOFORM A"/>
    <property type="match status" value="1"/>
</dbReference>
<keyword evidence="6" id="KW-1185">Reference proteome</keyword>
<sequence>MAKWFKEFPMTLKNGTDKIRSVSESGSQPRANKAGLVTSIGTKTGHRKNSSADSAAGGGGGGVSSLLSGRNRKNSGAEVSRNGVGSHKDGKVWDTLLSGKSRKNSKAEAVLEEQHRPPKTSPPACAYISRMIRVDKSPNFTSSGTVSSPVGPEAEKPAAQCKTETLIILEDYADPFDAQKTREQRDAERVGENDGYMEPYDAQQMITEIRRRGSKDLLKVCVPTDGSEGAAEKGQPVAIYDDPYEGRGGDSEGTMVAKPELDQRPATEYELPWEWRKEHIVRTLSAQFDNPVKEEMCYHTLTRRAQLPHQHQHQHLRQKSRSQKILRSSHPTLLPSSVPCSSPDGEACCVDPSLPLEKQSWYHGCVTRHEVEFQLQSSKEASFLVRNSESDSSKYSIALNSAFYHISPDILNQKLTQLTVPTSTCQWDHQQQDKSGLCSHHRGPDQREQLHPGPEQLRVHQHPGVGAPLLHQTPAFQWGRAHDAAPPSASHPLTLTLKPRRKIFLLSVHPSLLCYIY</sequence>
<name>A0ABV1A059_9TELE</name>
<evidence type="ECO:0000256" key="2">
    <source>
        <dbReference type="PROSITE-ProRule" id="PRU00191"/>
    </source>
</evidence>
<protein>
    <recommendedName>
        <fullName evidence="4">SH2 domain-containing protein</fullName>
    </recommendedName>
</protein>
<dbReference type="PANTHER" id="PTHR15127:SF29">
    <property type="entry name" value="SH2 DOMAIN-CONTAINING ADAPTER PROTEIN E"/>
    <property type="match status" value="1"/>
</dbReference>
<feature type="region of interest" description="Disordered" evidence="3">
    <location>
        <begin position="17"/>
        <end position="124"/>
    </location>
</feature>
<dbReference type="InterPro" id="IPR000980">
    <property type="entry name" value="SH2"/>
</dbReference>
<feature type="region of interest" description="Disordered" evidence="3">
    <location>
        <begin position="307"/>
        <end position="326"/>
    </location>
</feature>
<evidence type="ECO:0000256" key="1">
    <source>
        <dbReference type="ARBA" id="ARBA00022999"/>
    </source>
</evidence>
<dbReference type="SUPFAM" id="SSF55550">
    <property type="entry name" value="SH2 domain"/>
    <property type="match status" value="1"/>
</dbReference>
<proteinExistence type="predicted"/>
<dbReference type="PROSITE" id="PS50001">
    <property type="entry name" value="SH2"/>
    <property type="match status" value="1"/>
</dbReference>
<evidence type="ECO:0000256" key="3">
    <source>
        <dbReference type="SAM" id="MobiDB-lite"/>
    </source>
</evidence>
<dbReference type="InterPro" id="IPR051846">
    <property type="entry name" value="SH2_domain_adapters"/>
</dbReference>
<dbReference type="Gene3D" id="3.30.505.10">
    <property type="entry name" value="SH2 domain"/>
    <property type="match status" value="1"/>
</dbReference>
<accession>A0ABV1A059</accession>
<evidence type="ECO:0000313" key="5">
    <source>
        <dbReference type="EMBL" id="MEQ2311661.1"/>
    </source>
</evidence>
<evidence type="ECO:0000259" key="4">
    <source>
        <dbReference type="PROSITE" id="PS50001"/>
    </source>
</evidence>
<dbReference type="SMART" id="SM00252">
    <property type="entry name" value="SH2"/>
    <property type="match status" value="1"/>
</dbReference>
<dbReference type="Proteomes" id="UP001469553">
    <property type="component" value="Unassembled WGS sequence"/>
</dbReference>
<dbReference type="Pfam" id="PF00017">
    <property type="entry name" value="SH2"/>
    <property type="match status" value="1"/>
</dbReference>
<dbReference type="InterPro" id="IPR036860">
    <property type="entry name" value="SH2_dom_sf"/>
</dbReference>
<reference evidence="5 6" key="1">
    <citation type="submission" date="2021-06" db="EMBL/GenBank/DDBJ databases">
        <authorList>
            <person name="Palmer J.M."/>
        </authorList>
    </citation>
    <scope>NUCLEOTIDE SEQUENCE [LARGE SCALE GENOMIC DNA]</scope>
    <source>
        <strain evidence="5 6">AS_MEX2019</strain>
        <tissue evidence="5">Muscle</tissue>
    </source>
</reference>